<dbReference type="AlphaFoldDB" id="A0A9P9FT94"/>
<proteinExistence type="predicted"/>
<evidence type="ECO:0000313" key="2">
    <source>
        <dbReference type="EMBL" id="KAH7176040.1"/>
    </source>
</evidence>
<dbReference type="Proteomes" id="UP000738349">
    <property type="component" value="Unassembled WGS sequence"/>
</dbReference>
<dbReference type="EMBL" id="JAGMUV010000001">
    <property type="protein sequence ID" value="KAH7176040.1"/>
    <property type="molecule type" value="Genomic_DNA"/>
</dbReference>
<dbReference type="OrthoDB" id="406508at2759"/>
<comment type="caution">
    <text evidence="2">The sequence shown here is derived from an EMBL/GenBank/DDBJ whole genome shotgun (WGS) entry which is preliminary data.</text>
</comment>
<gene>
    <name evidence="2" type="ORF">EDB81DRAFT_874858</name>
</gene>
<evidence type="ECO:0000259" key="1">
    <source>
        <dbReference type="Pfam" id="PF17433"/>
    </source>
</evidence>
<dbReference type="SUPFAM" id="SSF101596">
    <property type="entry name" value="Dextranase, N-terminal domain"/>
    <property type="match status" value="1"/>
</dbReference>
<sequence length="175" mass="19775">MTSRQWRKYSVSVSLAGKKNFQRSFVYDSIPKNGNGKMGDPASLGQEYSLGNGDGITVEDAKINMAWTQFEHSKDVEARVKSTESSKLGPVSNVITRPFDIQYKTDHEEDNMVKQEVSDYKQAGAFYFQTDGPQIYAETVKNCFGHVNDNAIKLYHSKANIRNVSIWKCHIDPII</sequence>
<dbReference type="InterPro" id="IPR035953">
    <property type="entry name" value="Dextranase_N-ter"/>
</dbReference>
<dbReference type="Pfam" id="PF17433">
    <property type="entry name" value="Glyco_hydro_49N"/>
    <property type="match status" value="1"/>
</dbReference>
<reference evidence="2" key="1">
    <citation type="journal article" date="2021" name="Nat. Commun.">
        <title>Genetic determinants of endophytism in the Arabidopsis root mycobiome.</title>
        <authorList>
            <person name="Mesny F."/>
            <person name="Miyauchi S."/>
            <person name="Thiergart T."/>
            <person name="Pickel B."/>
            <person name="Atanasova L."/>
            <person name="Karlsson M."/>
            <person name="Huettel B."/>
            <person name="Barry K.W."/>
            <person name="Haridas S."/>
            <person name="Chen C."/>
            <person name="Bauer D."/>
            <person name="Andreopoulos W."/>
            <person name="Pangilinan J."/>
            <person name="LaButti K."/>
            <person name="Riley R."/>
            <person name="Lipzen A."/>
            <person name="Clum A."/>
            <person name="Drula E."/>
            <person name="Henrissat B."/>
            <person name="Kohler A."/>
            <person name="Grigoriev I.V."/>
            <person name="Martin F.M."/>
            <person name="Hacquard S."/>
        </authorList>
    </citation>
    <scope>NUCLEOTIDE SEQUENCE</scope>
    <source>
        <strain evidence="2">MPI-CAGE-AT-0147</strain>
    </source>
</reference>
<evidence type="ECO:0000313" key="3">
    <source>
        <dbReference type="Proteomes" id="UP000738349"/>
    </source>
</evidence>
<dbReference type="Gene3D" id="2.60.350.10">
    <property type="entry name" value="Dextranase, N-terminal"/>
    <property type="match status" value="1"/>
</dbReference>
<keyword evidence="2" id="KW-0378">Hydrolase</keyword>
<name>A0A9P9FT94_9HYPO</name>
<feature type="domain" description="Glycoside hydrolase family 49 N-terminal" evidence="1">
    <location>
        <begin position="4"/>
        <end position="125"/>
    </location>
</feature>
<dbReference type="InterPro" id="IPR023226">
    <property type="entry name" value="Glyco_hydro_49_N_dom"/>
</dbReference>
<accession>A0A9P9FT94</accession>
<dbReference type="GO" id="GO:0004553">
    <property type="term" value="F:hydrolase activity, hydrolyzing O-glycosyl compounds"/>
    <property type="evidence" value="ECO:0007669"/>
    <property type="project" value="InterPro"/>
</dbReference>
<protein>
    <submittedName>
        <fullName evidence="2">Glycosyl hydrolase family 49-domain-containing protein</fullName>
    </submittedName>
</protein>
<organism evidence="2 3">
    <name type="scientific">Dactylonectria macrodidyma</name>
    <dbReference type="NCBI Taxonomy" id="307937"/>
    <lineage>
        <taxon>Eukaryota</taxon>
        <taxon>Fungi</taxon>
        <taxon>Dikarya</taxon>
        <taxon>Ascomycota</taxon>
        <taxon>Pezizomycotina</taxon>
        <taxon>Sordariomycetes</taxon>
        <taxon>Hypocreomycetidae</taxon>
        <taxon>Hypocreales</taxon>
        <taxon>Nectriaceae</taxon>
        <taxon>Dactylonectria</taxon>
    </lineage>
</organism>
<keyword evidence="3" id="KW-1185">Reference proteome</keyword>